<accession>A0ABR9ZH77</accession>
<organism evidence="4 5">
    <name type="scientific">Corynebacterium suicordis DSM 45110</name>
    <dbReference type="NCBI Taxonomy" id="1121369"/>
    <lineage>
        <taxon>Bacteria</taxon>
        <taxon>Bacillati</taxon>
        <taxon>Actinomycetota</taxon>
        <taxon>Actinomycetes</taxon>
        <taxon>Mycobacteriales</taxon>
        <taxon>Corynebacteriaceae</taxon>
        <taxon>Corynebacterium</taxon>
    </lineage>
</organism>
<evidence type="ECO:0000313" key="5">
    <source>
        <dbReference type="Proteomes" id="UP000635902"/>
    </source>
</evidence>
<dbReference type="InterPro" id="IPR050902">
    <property type="entry name" value="ABC_Transporter_SBP"/>
</dbReference>
<name>A0ABR9ZH77_9CORY</name>
<proteinExistence type="inferred from homology"/>
<sequence>MSHVSNHLHITSHRIGRGTLAAVTAAGLVLLAGCSGAASDKEEGQQTTVSNCGHQVTVDSPPERVMTMGAESMNTLAHLGQLDRVVSRAGVYPGEYFDAQTRGQIDQIPSLTDRLDASGHLQISAEEVLAQNPDLVIGASETVNYQTLNPRGVPVIDEPAYCGGIDGPTTWQNAWDQVDLYGQVFAAEDKAHEYISQLQQRVEQVKKQAEGQGKTVAVVYPELGGGVLYAYGSRSMSNPMVEDAGLKNVFGSTDDRVFEVNPEEVVARNPDVIVALHTTGSAEDVVRDVSKRPGLGNVAAIKDKQVMPMLLNFAEPATPLAVDGVEKIDAYLRDHR</sequence>
<protein>
    <submittedName>
        <fullName evidence="4">ABC transporter substrate-binding protein</fullName>
    </submittedName>
</protein>
<comment type="similarity">
    <text evidence="1">Belongs to the bacterial solute-binding protein 8 family.</text>
</comment>
<dbReference type="PANTHER" id="PTHR30535">
    <property type="entry name" value="VITAMIN B12-BINDING PROTEIN"/>
    <property type="match status" value="1"/>
</dbReference>
<gene>
    <name evidence="4" type="ORF">IRY30_01540</name>
</gene>
<comment type="caution">
    <text evidence="4">The sequence shown here is derived from an EMBL/GenBank/DDBJ whole genome shotgun (WGS) entry which is preliminary data.</text>
</comment>
<dbReference type="InterPro" id="IPR002491">
    <property type="entry name" value="ABC_transptr_periplasmic_BD"/>
</dbReference>
<dbReference type="Proteomes" id="UP000635902">
    <property type="component" value="Unassembled WGS sequence"/>
</dbReference>
<feature type="coiled-coil region" evidence="2">
    <location>
        <begin position="188"/>
        <end position="215"/>
    </location>
</feature>
<dbReference type="EMBL" id="JADKMY010000001">
    <property type="protein sequence ID" value="MBF4552765.1"/>
    <property type="molecule type" value="Genomic_DNA"/>
</dbReference>
<feature type="domain" description="Fe/B12 periplasmic-binding" evidence="3">
    <location>
        <begin position="64"/>
        <end position="336"/>
    </location>
</feature>
<reference evidence="4 5" key="1">
    <citation type="submission" date="2020-10" db="EMBL/GenBank/DDBJ databases">
        <title>Novel species in genus Corynebacterium.</title>
        <authorList>
            <person name="Zhang G."/>
        </authorList>
    </citation>
    <scope>NUCLEOTIDE SEQUENCE [LARGE SCALE GENOMIC DNA]</scope>
    <source>
        <strain evidence="4 5">DSM 45110</strain>
    </source>
</reference>
<keyword evidence="2" id="KW-0175">Coiled coil</keyword>
<dbReference type="Gene3D" id="3.40.50.1980">
    <property type="entry name" value="Nitrogenase molybdenum iron protein domain"/>
    <property type="match status" value="2"/>
</dbReference>
<evidence type="ECO:0000256" key="2">
    <source>
        <dbReference type="SAM" id="Coils"/>
    </source>
</evidence>
<keyword evidence="5" id="KW-1185">Reference proteome</keyword>
<evidence type="ECO:0000259" key="3">
    <source>
        <dbReference type="PROSITE" id="PS50983"/>
    </source>
</evidence>
<dbReference type="PROSITE" id="PS50983">
    <property type="entry name" value="FE_B12_PBP"/>
    <property type="match status" value="1"/>
</dbReference>
<evidence type="ECO:0000313" key="4">
    <source>
        <dbReference type="EMBL" id="MBF4552765.1"/>
    </source>
</evidence>
<dbReference type="Pfam" id="PF01497">
    <property type="entry name" value="Peripla_BP_2"/>
    <property type="match status" value="1"/>
</dbReference>
<dbReference type="PANTHER" id="PTHR30535:SF7">
    <property type="entry name" value="IRON(III) DICITRATE-BINDING PROTEIN"/>
    <property type="match status" value="1"/>
</dbReference>
<dbReference type="RefSeq" id="WP_194555648.1">
    <property type="nucleotide sequence ID" value="NZ_JADKMY010000001.1"/>
</dbReference>
<dbReference type="SUPFAM" id="SSF53807">
    <property type="entry name" value="Helical backbone' metal receptor"/>
    <property type="match status" value="1"/>
</dbReference>
<evidence type="ECO:0000256" key="1">
    <source>
        <dbReference type="ARBA" id="ARBA00008814"/>
    </source>
</evidence>